<comment type="caution">
    <text evidence="1">The sequence shown here is derived from an EMBL/GenBank/DDBJ whole genome shotgun (WGS) entry which is preliminary data.</text>
</comment>
<gene>
    <name evidence="1" type="ORF">CDV36_015471</name>
</gene>
<organism evidence="1 2">
    <name type="scientific">Fusarium kuroshium</name>
    <dbReference type="NCBI Taxonomy" id="2010991"/>
    <lineage>
        <taxon>Eukaryota</taxon>
        <taxon>Fungi</taxon>
        <taxon>Dikarya</taxon>
        <taxon>Ascomycota</taxon>
        <taxon>Pezizomycotina</taxon>
        <taxon>Sordariomycetes</taxon>
        <taxon>Hypocreomycetidae</taxon>
        <taxon>Hypocreales</taxon>
        <taxon>Nectriaceae</taxon>
        <taxon>Fusarium</taxon>
        <taxon>Fusarium solani species complex</taxon>
    </lineage>
</organism>
<dbReference type="EMBL" id="NKUJ01000590">
    <property type="protein sequence ID" value="RMJ02258.1"/>
    <property type="molecule type" value="Genomic_DNA"/>
</dbReference>
<evidence type="ECO:0000313" key="1">
    <source>
        <dbReference type="EMBL" id="RMJ02258.1"/>
    </source>
</evidence>
<dbReference type="AlphaFoldDB" id="A0A3M2RAE4"/>
<evidence type="ECO:0000313" key="2">
    <source>
        <dbReference type="Proteomes" id="UP000277212"/>
    </source>
</evidence>
<name>A0A3M2RAE4_9HYPO</name>
<proteinExistence type="predicted"/>
<sequence length="151" mass="16698">MSCAWLLARSLAERRHTHTPRHKELSTVRQSDPATRIGGDKALVPLELTLTARPGRLSVCVLCKNAFFFFFFLPFFNGRTYAIRAGLLDGLGLGLPIPGTQVYGCGARIEIGAQYYSRWEITPGWDESVKDAVVDTRNAAVKDTAIPVTRC</sequence>
<dbReference type="Proteomes" id="UP000277212">
    <property type="component" value="Unassembled WGS sequence"/>
</dbReference>
<reference evidence="1 2" key="1">
    <citation type="submission" date="2017-06" db="EMBL/GenBank/DDBJ databases">
        <title>Comparative genomic analysis of Ambrosia Fusariam Clade fungi.</title>
        <authorList>
            <person name="Stajich J.E."/>
            <person name="Carrillo J."/>
            <person name="Kijimoto T."/>
            <person name="Eskalen A."/>
            <person name="O'Donnell K."/>
            <person name="Kasson M."/>
        </authorList>
    </citation>
    <scope>NUCLEOTIDE SEQUENCE [LARGE SCALE GENOMIC DNA]</scope>
    <source>
        <strain evidence="1">UCR3666</strain>
    </source>
</reference>
<accession>A0A3M2RAE4</accession>
<keyword evidence="2" id="KW-1185">Reference proteome</keyword>
<protein>
    <submittedName>
        <fullName evidence="1">Uncharacterized protein</fullName>
    </submittedName>
</protein>